<comment type="caution">
    <text evidence="15">The sequence shown here is derived from an EMBL/GenBank/DDBJ whole genome shotgun (WGS) entry which is preliminary data.</text>
</comment>
<feature type="transmembrane region" description="Helical" evidence="13">
    <location>
        <begin position="187"/>
        <end position="216"/>
    </location>
</feature>
<evidence type="ECO:0000256" key="7">
    <source>
        <dbReference type="ARBA" id="ARBA00022723"/>
    </source>
</evidence>
<evidence type="ECO:0000256" key="13">
    <source>
        <dbReference type="SAM" id="Phobius"/>
    </source>
</evidence>
<keyword evidence="9" id="KW-0862">Zinc</keyword>
<keyword evidence="10 13" id="KW-1133">Transmembrane helix</keyword>
<keyword evidence="4" id="KW-1003">Cell membrane</keyword>
<evidence type="ECO:0000259" key="14">
    <source>
        <dbReference type="Pfam" id="PF02163"/>
    </source>
</evidence>
<evidence type="ECO:0000313" key="15">
    <source>
        <dbReference type="EMBL" id="OGD71683.1"/>
    </source>
</evidence>
<dbReference type="InterPro" id="IPR052348">
    <property type="entry name" value="Metallopeptidase_M50B"/>
</dbReference>
<dbReference type="GO" id="GO:0006508">
    <property type="term" value="P:proteolysis"/>
    <property type="evidence" value="ECO:0007669"/>
    <property type="project" value="UniProtKB-KW"/>
</dbReference>
<dbReference type="CDD" id="cd06158">
    <property type="entry name" value="S2P-M50_like_1"/>
    <property type="match status" value="1"/>
</dbReference>
<keyword evidence="7" id="KW-0479">Metal-binding</keyword>
<dbReference type="PANTHER" id="PTHR35864">
    <property type="entry name" value="ZINC METALLOPROTEASE MJ0611-RELATED"/>
    <property type="match status" value="1"/>
</dbReference>
<keyword evidence="11" id="KW-0482">Metalloprotease</keyword>
<dbReference type="InterPro" id="IPR008915">
    <property type="entry name" value="Peptidase_M50"/>
</dbReference>
<feature type="transmembrane region" description="Helical" evidence="13">
    <location>
        <begin position="135"/>
        <end position="154"/>
    </location>
</feature>
<sequence>MPWQYLIAAVPILLFSLTFHEAAHAFVAYRRGDDTAKLAGRLTLNPLPHIDPIGTVILPLVLILSNAGFIIGAAKPVPVDSRNLRNPRGDMLAVALSGPASNFLLAAAFFVLLQVTYLTGMDPLAFNQFTFELDFGVAGFFSAILKLGVLYNLVLGGFNLLPIPPLDGSSVLFHFLPLKASRFAARVAPYGFIFIIVLLMTGVLSPYFGLFFRLFYVLVSPLF</sequence>
<feature type="transmembrane region" description="Helical" evidence="13">
    <location>
        <begin position="49"/>
        <end position="71"/>
    </location>
</feature>
<evidence type="ECO:0000256" key="10">
    <source>
        <dbReference type="ARBA" id="ARBA00022989"/>
    </source>
</evidence>
<evidence type="ECO:0000256" key="4">
    <source>
        <dbReference type="ARBA" id="ARBA00022475"/>
    </source>
</evidence>
<dbReference type="EMBL" id="MFAF01000144">
    <property type="protein sequence ID" value="OGD71683.1"/>
    <property type="molecule type" value="Genomic_DNA"/>
</dbReference>
<evidence type="ECO:0000256" key="9">
    <source>
        <dbReference type="ARBA" id="ARBA00022833"/>
    </source>
</evidence>
<keyword evidence="8" id="KW-0378">Hydrolase</keyword>
<evidence type="ECO:0000256" key="12">
    <source>
        <dbReference type="ARBA" id="ARBA00023136"/>
    </source>
</evidence>
<dbReference type="Pfam" id="PF02163">
    <property type="entry name" value="Peptidase_M50"/>
    <property type="match status" value="1"/>
</dbReference>
<dbReference type="Proteomes" id="UP000177187">
    <property type="component" value="Unassembled WGS sequence"/>
</dbReference>
<dbReference type="InterPro" id="IPR044537">
    <property type="entry name" value="Rip2-like"/>
</dbReference>
<evidence type="ECO:0000256" key="8">
    <source>
        <dbReference type="ARBA" id="ARBA00022801"/>
    </source>
</evidence>
<organism evidence="15 16">
    <name type="scientific">Candidatus Coatesbacteria bacterium RBG_13_66_14</name>
    <dbReference type="NCBI Taxonomy" id="1817816"/>
    <lineage>
        <taxon>Bacteria</taxon>
        <taxon>Candidatus Coatesiibacteriota</taxon>
    </lineage>
</organism>
<feature type="domain" description="Peptidase M50" evidence="14">
    <location>
        <begin position="11"/>
        <end position="196"/>
    </location>
</feature>
<dbReference type="AlphaFoldDB" id="A0A1F5EWA2"/>
<keyword evidence="12 13" id="KW-0472">Membrane</keyword>
<dbReference type="PANTHER" id="PTHR35864:SF1">
    <property type="entry name" value="ZINC METALLOPROTEASE YWHC-RELATED"/>
    <property type="match status" value="1"/>
</dbReference>
<proteinExistence type="inferred from homology"/>
<evidence type="ECO:0000256" key="11">
    <source>
        <dbReference type="ARBA" id="ARBA00023049"/>
    </source>
</evidence>
<evidence type="ECO:0000256" key="1">
    <source>
        <dbReference type="ARBA" id="ARBA00001947"/>
    </source>
</evidence>
<evidence type="ECO:0000256" key="6">
    <source>
        <dbReference type="ARBA" id="ARBA00022692"/>
    </source>
</evidence>
<evidence type="ECO:0000256" key="3">
    <source>
        <dbReference type="ARBA" id="ARBA00007931"/>
    </source>
</evidence>
<evidence type="ECO:0000256" key="2">
    <source>
        <dbReference type="ARBA" id="ARBA00004651"/>
    </source>
</evidence>
<accession>A0A1F5EWA2</accession>
<keyword evidence="5" id="KW-0645">Protease</keyword>
<feature type="transmembrane region" description="Helical" evidence="13">
    <location>
        <begin position="92"/>
        <end position="115"/>
    </location>
</feature>
<keyword evidence="6 13" id="KW-0812">Transmembrane</keyword>
<dbReference type="GO" id="GO:0046872">
    <property type="term" value="F:metal ion binding"/>
    <property type="evidence" value="ECO:0007669"/>
    <property type="project" value="UniProtKB-KW"/>
</dbReference>
<reference evidence="15 16" key="1">
    <citation type="journal article" date="2016" name="Nat. Commun.">
        <title>Thousands of microbial genomes shed light on interconnected biogeochemical processes in an aquifer system.</title>
        <authorList>
            <person name="Anantharaman K."/>
            <person name="Brown C.T."/>
            <person name="Hug L.A."/>
            <person name="Sharon I."/>
            <person name="Castelle C.J."/>
            <person name="Probst A.J."/>
            <person name="Thomas B.C."/>
            <person name="Singh A."/>
            <person name="Wilkins M.J."/>
            <person name="Karaoz U."/>
            <person name="Brodie E.L."/>
            <person name="Williams K.H."/>
            <person name="Hubbard S.S."/>
            <person name="Banfield J.F."/>
        </authorList>
    </citation>
    <scope>NUCLEOTIDE SEQUENCE [LARGE SCALE GENOMIC DNA]</scope>
</reference>
<name>A0A1F5EWA2_9BACT</name>
<protein>
    <recommendedName>
        <fullName evidence="14">Peptidase M50 domain-containing protein</fullName>
    </recommendedName>
</protein>
<comment type="subcellular location">
    <subcellularLocation>
        <location evidence="2">Cell membrane</location>
        <topology evidence="2">Multi-pass membrane protein</topology>
    </subcellularLocation>
</comment>
<comment type="cofactor">
    <cofactor evidence="1">
        <name>Zn(2+)</name>
        <dbReference type="ChEBI" id="CHEBI:29105"/>
    </cofactor>
</comment>
<comment type="similarity">
    <text evidence="3">Belongs to the peptidase M50B family.</text>
</comment>
<dbReference type="GO" id="GO:0008237">
    <property type="term" value="F:metallopeptidase activity"/>
    <property type="evidence" value="ECO:0007669"/>
    <property type="project" value="UniProtKB-KW"/>
</dbReference>
<evidence type="ECO:0000256" key="5">
    <source>
        <dbReference type="ARBA" id="ARBA00022670"/>
    </source>
</evidence>
<evidence type="ECO:0000313" key="16">
    <source>
        <dbReference type="Proteomes" id="UP000177187"/>
    </source>
</evidence>
<gene>
    <name evidence="15" type="ORF">A2Y64_09600</name>
</gene>
<dbReference type="GO" id="GO:0005886">
    <property type="term" value="C:plasma membrane"/>
    <property type="evidence" value="ECO:0007669"/>
    <property type="project" value="UniProtKB-SubCell"/>
</dbReference>